<evidence type="ECO:0000313" key="3">
    <source>
        <dbReference type="Proteomes" id="UP001597402"/>
    </source>
</evidence>
<keyword evidence="1" id="KW-0812">Transmembrane</keyword>
<comment type="caution">
    <text evidence="2">The sequence shown here is derived from an EMBL/GenBank/DDBJ whole genome shotgun (WGS) entry which is preliminary data.</text>
</comment>
<organism evidence="2 3">
    <name type="scientific">Blastococcus deserti</name>
    <dbReference type="NCBI Taxonomy" id="2259033"/>
    <lineage>
        <taxon>Bacteria</taxon>
        <taxon>Bacillati</taxon>
        <taxon>Actinomycetota</taxon>
        <taxon>Actinomycetes</taxon>
        <taxon>Geodermatophilales</taxon>
        <taxon>Geodermatophilaceae</taxon>
        <taxon>Blastococcus</taxon>
    </lineage>
</organism>
<feature type="transmembrane region" description="Helical" evidence="1">
    <location>
        <begin position="147"/>
        <end position="166"/>
    </location>
</feature>
<name>A0ABW4X5Q3_9ACTN</name>
<dbReference type="Proteomes" id="UP001597402">
    <property type="component" value="Unassembled WGS sequence"/>
</dbReference>
<dbReference type="EMBL" id="JBHUHP010000002">
    <property type="protein sequence ID" value="MFD2090726.1"/>
    <property type="molecule type" value="Genomic_DNA"/>
</dbReference>
<feature type="transmembrane region" description="Helical" evidence="1">
    <location>
        <begin position="173"/>
        <end position="191"/>
    </location>
</feature>
<evidence type="ECO:0008006" key="4">
    <source>
        <dbReference type="Google" id="ProtNLM"/>
    </source>
</evidence>
<gene>
    <name evidence="2" type="ORF">ACFSHS_03990</name>
</gene>
<reference evidence="3" key="1">
    <citation type="journal article" date="2019" name="Int. J. Syst. Evol. Microbiol.">
        <title>The Global Catalogue of Microorganisms (GCM) 10K type strain sequencing project: providing services to taxonomists for standard genome sequencing and annotation.</title>
        <authorList>
            <consortium name="The Broad Institute Genomics Platform"/>
            <consortium name="The Broad Institute Genome Sequencing Center for Infectious Disease"/>
            <person name="Wu L."/>
            <person name="Ma J."/>
        </authorList>
    </citation>
    <scope>NUCLEOTIDE SEQUENCE [LARGE SCALE GENOMIC DNA]</scope>
    <source>
        <strain evidence="3">JCM 3338</strain>
    </source>
</reference>
<feature type="transmembrane region" description="Helical" evidence="1">
    <location>
        <begin position="197"/>
        <end position="218"/>
    </location>
</feature>
<feature type="transmembrane region" description="Helical" evidence="1">
    <location>
        <begin position="96"/>
        <end position="115"/>
    </location>
</feature>
<evidence type="ECO:0000256" key="1">
    <source>
        <dbReference type="SAM" id="Phobius"/>
    </source>
</evidence>
<proteinExistence type="predicted"/>
<feature type="transmembrane region" description="Helical" evidence="1">
    <location>
        <begin position="62"/>
        <end position="84"/>
    </location>
</feature>
<sequence>MTMGSVRAQSPRTGVLERVAALAGAASIVVAYAGVSLGDLGGKGIDPTMAPEAIVRGIQEHAGALRAGAALISLGAVLAAVFAGPLWRRLRGASDWVAVIGAAGAVLAAAQWLSFAADGIGLATAADLDDGVTAQVLLTTGWESARIAAVPSLVMVTAAVIAGFGYGLFPRWFRWFSVAMLVPLVVALTPVGPSGLLGFLFGGLWVLVASLLIASLIASEAPAR</sequence>
<dbReference type="RefSeq" id="WP_376872040.1">
    <property type="nucleotide sequence ID" value="NZ_JBHUHP010000002.1"/>
</dbReference>
<keyword evidence="3" id="KW-1185">Reference proteome</keyword>
<protein>
    <recommendedName>
        <fullName evidence="4">DUF4386 family protein</fullName>
    </recommendedName>
</protein>
<evidence type="ECO:0000313" key="2">
    <source>
        <dbReference type="EMBL" id="MFD2090726.1"/>
    </source>
</evidence>
<keyword evidence="1" id="KW-1133">Transmembrane helix</keyword>
<accession>A0ABW4X5Q3</accession>
<keyword evidence="1" id="KW-0472">Membrane</keyword>